<name>A0A4Z2EC23_9TELE</name>
<dbReference type="Proteomes" id="UP000314294">
    <property type="component" value="Unassembled WGS sequence"/>
</dbReference>
<accession>A0A4Z2EC23</accession>
<dbReference type="GO" id="GO:0007264">
    <property type="term" value="P:small GTPase-mediated signal transduction"/>
    <property type="evidence" value="ECO:0007669"/>
    <property type="project" value="InterPro"/>
</dbReference>
<evidence type="ECO:0000313" key="1">
    <source>
        <dbReference type="EMBL" id="TNN26094.1"/>
    </source>
</evidence>
<sequence>MIHIVAQCHEEGLEHYLRSYVKFVFKAEPQASSSTRLVHEELAKAMTAILKPSTDFLTSNKLLKLSRNQRFSASFHHTVETLVNMMMPHITQKYKDNLDAARNANHSLAVFIKVRSHRSRAGV</sequence>
<dbReference type="OrthoDB" id="9908049at2759"/>
<proteinExistence type="predicted"/>
<dbReference type="EMBL" id="SRLO01011000">
    <property type="protein sequence ID" value="TNN26094.1"/>
    <property type="molecule type" value="Genomic_DNA"/>
</dbReference>
<dbReference type="PANTHER" id="PTHR23317:SF77">
    <property type="entry name" value="DEDICATOR OF CYTOKINESIS PROTEIN 9"/>
    <property type="match status" value="1"/>
</dbReference>
<dbReference type="PANTHER" id="PTHR23317">
    <property type="entry name" value="DEDICATOR OF CYTOKINESIS DOCK"/>
    <property type="match status" value="1"/>
</dbReference>
<evidence type="ECO:0000313" key="2">
    <source>
        <dbReference type="Proteomes" id="UP000314294"/>
    </source>
</evidence>
<protein>
    <submittedName>
        <fullName evidence="1">Dedicator of cytokinesis protein 9</fullName>
    </submittedName>
</protein>
<organism evidence="1 2">
    <name type="scientific">Liparis tanakae</name>
    <name type="common">Tanaka's snailfish</name>
    <dbReference type="NCBI Taxonomy" id="230148"/>
    <lineage>
        <taxon>Eukaryota</taxon>
        <taxon>Metazoa</taxon>
        <taxon>Chordata</taxon>
        <taxon>Craniata</taxon>
        <taxon>Vertebrata</taxon>
        <taxon>Euteleostomi</taxon>
        <taxon>Actinopterygii</taxon>
        <taxon>Neopterygii</taxon>
        <taxon>Teleostei</taxon>
        <taxon>Neoteleostei</taxon>
        <taxon>Acanthomorphata</taxon>
        <taxon>Eupercaria</taxon>
        <taxon>Perciformes</taxon>
        <taxon>Cottioidei</taxon>
        <taxon>Cottales</taxon>
        <taxon>Liparidae</taxon>
        <taxon>Liparis</taxon>
    </lineage>
</organism>
<dbReference type="InterPro" id="IPR026791">
    <property type="entry name" value="DOCK"/>
</dbReference>
<keyword evidence="2" id="KW-1185">Reference proteome</keyword>
<dbReference type="GO" id="GO:0005085">
    <property type="term" value="F:guanyl-nucleotide exchange factor activity"/>
    <property type="evidence" value="ECO:0007669"/>
    <property type="project" value="InterPro"/>
</dbReference>
<gene>
    <name evidence="1" type="primary">Dock9_0</name>
    <name evidence="1" type="ORF">EYF80_063770</name>
</gene>
<dbReference type="AlphaFoldDB" id="A0A4Z2EC23"/>
<comment type="caution">
    <text evidence="1">The sequence shown here is derived from an EMBL/GenBank/DDBJ whole genome shotgun (WGS) entry which is preliminary data.</text>
</comment>
<reference evidence="1 2" key="1">
    <citation type="submission" date="2019-03" db="EMBL/GenBank/DDBJ databases">
        <title>First draft genome of Liparis tanakae, snailfish: a comprehensive survey of snailfish specific genes.</title>
        <authorList>
            <person name="Kim W."/>
            <person name="Song I."/>
            <person name="Jeong J.-H."/>
            <person name="Kim D."/>
            <person name="Kim S."/>
            <person name="Ryu S."/>
            <person name="Song J.Y."/>
            <person name="Lee S.K."/>
        </authorList>
    </citation>
    <scope>NUCLEOTIDE SEQUENCE [LARGE SCALE GENOMIC DNA]</scope>
    <source>
        <tissue evidence="1">Muscle</tissue>
    </source>
</reference>